<evidence type="ECO:0008006" key="2">
    <source>
        <dbReference type="Google" id="ProtNLM"/>
    </source>
</evidence>
<proteinExistence type="predicted"/>
<dbReference type="AlphaFoldDB" id="A0A699GIC6"/>
<accession>A0A699GIC6</accession>
<comment type="caution">
    <text evidence="1">The sequence shown here is derived from an EMBL/GenBank/DDBJ whole genome shotgun (WGS) entry which is preliminary data.</text>
</comment>
<organism evidence="1">
    <name type="scientific">Tanacetum cinerariifolium</name>
    <name type="common">Dalmatian daisy</name>
    <name type="synonym">Chrysanthemum cinerariifolium</name>
    <dbReference type="NCBI Taxonomy" id="118510"/>
    <lineage>
        <taxon>Eukaryota</taxon>
        <taxon>Viridiplantae</taxon>
        <taxon>Streptophyta</taxon>
        <taxon>Embryophyta</taxon>
        <taxon>Tracheophyta</taxon>
        <taxon>Spermatophyta</taxon>
        <taxon>Magnoliopsida</taxon>
        <taxon>eudicotyledons</taxon>
        <taxon>Gunneridae</taxon>
        <taxon>Pentapetalae</taxon>
        <taxon>asterids</taxon>
        <taxon>campanulids</taxon>
        <taxon>Asterales</taxon>
        <taxon>Asteraceae</taxon>
        <taxon>Asteroideae</taxon>
        <taxon>Anthemideae</taxon>
        <taxon>Anthemidinae</taxon>
        <taxon>Tanacetum</taxon>
    </lineage>
</organism>
<gene>
    <name evidence="1" type="ORF">Tci_001557</name>
</gene>
<evidence type="ECO:0000313" key="1">
    <source>
        <dbReference type="EMBL" id="GEU29579.1"/>
    </source>
</evidence>
<dbReference type="EMBL" id="BKCJ010000081">
    <property type="protein sequence ID" value="GEU29579.1"/>
    <property type="molecule type" value="Genomic_DNA"/>
</dbReference>
<name>A0A699GIC6_TANCI</name>
<reference evidence="1" key="1">
    <citation type="journal article" date="2019" name="Sci. Rep.">
        <title>Draft genome of Tanacetum cinerariifolium, the natural source of mosquito coil.</title>
        <authorList>
            <person name="Yamashiro T."/>
            <person name="Shiraishi A."/>
            <person name="Satake H."/>
            <person name="Nakayama K."/>
        </authorList>
    </citation>
    <scope>NUCLEOTIDE SEQUENCE</scope>
</reference>
<sequence length="431" mass="50406">MKLEKALDDFDSNQEKRLSSLSTQLGQQQDDMIEKINLLCKTIFEKLNDAPILELAGNSMAFKNIASISHIKREELKRNGIKSPSKLFSPNYLSPVSIVELNKNPSALKHIHFVNSIVTLSNENEAEERETITNITPKHDHNITKEVKEEVKEVIDEEESDVEIDEEVEEILKDEEEEEDDEDGENFNSFLTMTELTHCEWLLKNPRPPWVKARIRAGSLNNIIISYMIRHFFKRHAYIDLESPSNIMSRRQYKQIMTYRLESTQKPSNLNKINNFIGRDDEKITFKMPHTMEIYKQTRLMGLNTDFIPPPAHKENFGHERTHYYQSLLIGDEYMQDEGYRRGIRHLMRLEKEMMGDKDEVKKITYKNECKKFSSKTKNKFSQSVETASRVTRDTVTATLVMGQDIPDVIFDEMKLESSWEISLDDSWRTI</sequence>
<protein>
    <recommendedName>
        <fullName evidence="2">MAK10-like protein</fullName>
    </recommendedName>
</protein>